<gene>
    <name evidence="1" type="ORF">ELLFYP34_01145</name>
</gene>
<dbReference type="EMBL" id="CACRTR010000023">
    <property type="protein sequence ID" value="VYU74473.1"/>
    <property type="molecule type" value="Genomic_DNA"/>
</dbReference>
<accession>A0A6N3HDP6</accession>
<evidence type="ECO:0000313" key="1">
    <source>
        <dbReference type="EMBL" id="VYU74473.1"/>
    </source>
</evidence>
<reference evidence="1" key="1">
    <citation type="submission" date="2019-11" db="EMBL/GenBank/DDBJ databases">
        <authorList>
            <person name="Feng L."/>
        </authorList>
    </citation>
    <scope>NUCLEOTIDE SEQUENCE</scope>
    <source>
        <strain evidence="1">ElimosumLFYP34</strain>
    </source>
</reference>
<dbReference type="AlphaFoldDB" id="A0A6N3HDP6"/>
<sequence>MRINLLNYREYLDLLQEQMDRVSKDQKKELISAFIEIFLFLAIHGAGKHERIQELFNHLRELAVENNLEIHKLTECEALVYLSVQNYTKAYQCYRKMSEERLDQESIERNAANRMLALIGSNETAEQLAEKGWIELSQSTKNGHYKKIINNNLKELGGKKSVQQIEQNQF</sequence>
<protein>
    <submittedName>
        <fullName evidence="1">Uncharacterized protein</fullName>
    </submittedName>
</protein>
<proteinExistence type="predicted"/>
<name>A0A6N3HDP6_EUBLI</name>
<organism evidence="1">
    <name type="scientific">Eubacterium limosum</name>
    <dbReference type="NCBI Taxonomy" id="1736"/>
    <lineage>
        <taxon>Bacteria</taxon>
        <taxon>Bacillati</taxon>
        <taxon>Bacillota</taxon>
        <taxon>Clostridia</taxon>
        <taxon>Eubacteriales</taxon>
        <taxon>Eubacteriaceae</taxon>
        <taxon>Eubacterium</taxon>
    </lineage>
</organism>